<sequence length="204" mass="23225">MQFSDNSEKLPLKTIAPALLAVHAICCCISFVIVLQLYGYLHLFTWSSSRIYEAALLSLAIAPFAIAMIFAKFSFGYLLSFYLYTVALGYFWLTPFSQLDYDHRFPVISVIASTAAFLAPMLFLKWPIKTKPASSIRSLRWLIAAIIVAALAIIATGFLYNFKLIWLSDIYQFRDELKFPPPSNTPWESRWEPCCHLPLHAALR</sequence>
<accession>A0A5P6PBZ4</accession>
<feature type="transmembrane region" description="Helical" evidence="1">
    <location>
        <begin position="75"/>
        <end position="93"/>
    </location>
</feature>
<keyword evidence="1" id="KW-0472">Membrane</keyword>
<name>A0A5P6PBZ4_9BRAD</name>
<keyword evidence="1" id="KW-0812">Transmembrane</keyword>
<dbReference type="EMBL" id="CP044543">
    <property type="protein sequence ID" value="QFI75618.1"/>
    <property type="molecule type" value="Genomic_DNA"/>
</dbReference>
<feature type="transmembrane region" description="Helical" evidence="1">
    <location>
        <begin position="51"/>
        <end position="70"/>
    </location>
</feature>
<gene>
    <name evidence="2" type="ORF">F8237_26395</name>
</gene>
<dbReference type="KEGG" id="bbet:F8237_26395"/>
<keyword evidence="1" id="KW-1133">Transmembrane helix</keyword>
<dbReference type="AlphaFoldDB" id="A0A5P6PBZ4"/>
<protein>
    <submittedName>
        <fullName evidence="2">Uncharacterized protein</fullName>
    </submittedName>
</protein>
<evidence type="ECO:0000313" key="2">
    <source>
        <dbReference type="EMBL" id="QFI75618.1"/>
    </source>
</evidence>
<dbReference type="Proteomes" id="UP000325641">
    <property type="component" value="Chromosome"/>
</dbReference>
<evidence type="ECO:0000256" key="1">
    <source>
        <dbReference type="SAM" id="Phobius"/>
    </source>
</evidence>
<proteinExistence type="predicted"/>
<feature type="transmembrane region" description="Helical" evidence="1">
    <location>
        <begin position="105"/>
        <end position="126"/>
    </location>
</feature>
<evidence type="ECO:0000313" key="3">
    <source>
        <dbReference type="Proteomes" id="UP000325641"/>
    </source>
</evidence>
<organism evidence="2 3">
    <name type="scientific">Bradyrhizobium betae</name>
    <dbReference type="NCBI Taxonomy" id="244734"/>
    <lineage>
        <taxon>Bacteria</taxon>
        <taxon>Pseudomonadati</taxon>
        <taxon>Pseudomonadota</taxon>
        <taxon>Alphaproteobacteria</taxon>
        <taxon>Hyphomicrobiales</taxon>
        <taxon>Nitrobacteraceae</taxon>
        <taxon>Bradyrhizobium</taxon>
    </lineage>
</organism>
<feature type="transmembrane region" description="Helical" evidence="1">
    <location>
        <begin position="138"/>
        <end position="160"/>
    </location>
</feature>
<reference evidence="3" key="1">
    <citation type="submission" date="2019-10" db="EMBL/GenBank/DDBJ databases">
        <title>Complete Genome Sequence of Bradyrhizobium betae type strain PL7HG1T.</title>
        <authorList>
            <person name="Bromfield E.S.P."/>
            <person name="Cloutier S."/>
        </authorList>
    </citation>
    <scope>NUCLEOTIDE SEQUENCE [LARGE SCALE GENOMIC DNA]</scope>
    <source>
        <strain evidence="3">PL7HG1</strain>
    </source>
</reference>
<dbReference type="RefSeq" id="WP_151649164.1">
    <property type="nucleotide sequence ID" value="NZ_CP044543.1"/>
</dbReference>
<feature type="transmembrane region" description="Helical" evidence="1">
    <location>
        <begin position="12"/>
        <end position="39"/>
    </location>
</feature>